<gene>
    <name evidence="2" type="ORF">MEUPH1_LOCUS5255</name>
</gene>
<name>A0AAV0VY58_9HEMI</name>
<proteinExistence type="predicted"/>
<keyword evidence="1" id="KW-0472">Membrane</keyword>
<keyword evidence="3" id="KW-1185">Reference proteome</keyword>
<keyword evidence="1" id="KW-0812">Transmembrane</keyword>
<reference evidence="2 3" key="1">
    <citation type="submission" date="2023-01" db="EMBL/GenBank/DDBJ databases">
        <authorList>
            <person name="Whitehead M."/>
        </authorList>
    </citation>
    <scope>NUCLEOTIDE SEQUENCE [LARGE SCALE GENOMIC DNA]</scope>
</reference>
<dbReference type="Proteomes" id="UP001160148">
    <property type="component" value="Unassembled WGS sequence"/>
</dbReference>
<comment type="caution">
    <text evidence="2">The sequence shown here is derived from an EMBL/GenBank/DDBJ whole genome shotgun (WGS) entry which is preliminary data.</text>
</comment>
<sequence length="130" mass="14538">MLSELLQQAVRSPDEHASNSLTSCAFYDSDNRPHLLMVPWRPGRPVLLPASWMPVVAARRCSIPRPTSAHQLLEDQIVLPLVTACCRDPNESVDDHVHLQSYHDRKTSSDVTFFSVIVLATLAVFWTAGM</sequence>
<evidence type="ECO:0000313" key="2">
    <source>
        <dbReference type="EMBL" id="CAI6348595.1"/>
    </source>
</evidence>
<keyword evidence="1" id="KW-1133">Transmembrane helix</keyword>
<protein>
    <submittedName>
        <fullName evidence="2">Uncharacterized protein</fullName>
    </submittedName>
</protein>
<accession>A0AAV0VY58</accession>
<evidence type="ECO:0000313" key="3">
    <source>
        <dbReference type="Proteomes" id="UP001160148"/>
    </source>
</evidence>
<evidence type="ECO:0000256" key="1">
    <source>
        <dbReference type="SAM" id="Phobius"/>
    </source>
</evidence>
<feature type="transmembrane region" description="Helical" evidence="1">
    <location>
        <begin position="111"/>
        <end position="129"/>
    </location>
</feature>
<dbReference type="AlphaFoldDB" id="A0AAV0VY58"/>
<organism evidence="2 3">
    <name type="scientific">Macrosiphum euphorbiae</name>
    <name type="common">potato aphid</name>
    <dbReference type="NCBI Taxonomy" id="13131"/>
    <lineage>
        <taxon>Eukaryota</taxon>
        <taxon>Metazoa</taxon>
        <taxon>Ecdysozoa</taxon>
        <taxon>Arthropoda</taxon>
        <taxon>Hexapoda</taxon>
        <taxon>Insecta</taxon>
        <taxon>Pterygota</taxon>
        <taxon>Neoptera</taxon>
        <taxon>Paraneoptera</taxon>
        <taxon>Hemiptera</taxon>
        <taxon>Sternorrhyncha</taxon>
        <taxon>Aphidomorpha</taxon>
        <taxon>Aphidoidea</taxon>
        <taxon>Aphididae</taxon>
        <taxon>Macrosiphini</taxon>
        <taxon>Macrosiphum</taxon>
    </lineage>
</organism>
<dbReference type="EMBL" id="CARXXK010000001">
    <property type="protein sequence ID" value="CAI6348595.1"/>
    <property type="molecule type" value="Genomic_DNA"/>
</dbReference>